<dbReference type="AlphaFoldDB" id="A0A8D8F860"/>
<dbReference type="EMBL" id="HBUE01040421">
    <property type="protein sequence ID" value="CAG6460454.1"/>
    <property type="molecule type" value="Transcribed_RNA"/>
</dbReference>
<accession>A0A8D8F860</accession>
<organism evidence="1">
    <name type="scientific">Culex pipiens</name>
    <name type="common">House mosquito</name>
    <dbReference type="NCBI Taxonomy" id="7175"/>
    <lineage>
        <taxon>Eukaryota</taxon>
        <taxon>Metazoa</taxon>
        <taxon>Ecdysozoa</taxon>
        <taxon>Arthropoda</taxon>
        <taxon>Hexapoda</taxon>
        <taxon>Insecta</taxon>
        <taxon>Pterygota</taxon>
        <taxon>Neoptera</taxon>
        <taxon>Endopterygota</taxon>
        <taxon>Diptera</taxon>
        <taxon>Nematocera</taxon>
        <taxon>Culicoidea</taxon>
        <taxon>Culicidae</taxon>
        <taxon>Culicinae</taxon>
        <taxon>Culicini</taxon>
        <taxon>Culex</taxon>
        <taxon>Culex</taxon>
    </lineage>
</organism>
<protein>
    <submittedName>
        <fullName evidence="1">(northern house mosquito) hypothetical protein</fullName>
    </submittedName>
</protein>
<evidence type="ECO:0000313" key="1">
    <source>
        <dbReference type="EMBL" id="CAG6460454.1"/>
    </source>
</evidence>
<reference evidence="1" key="1">
    <citation type="submission" date="2021-05" db="EMBL/GenBank/DDBJ databases">
        <authorList>
            <person name="Alioto T."/>
            <person name="Alioto T."/>
            <person name="Gomez Garrido J."/>
        </authorList>
    </citation>
    <scope>NUCLEOTIDE SEQUENCE</scope>
</reference>
<sequence>MRRVLRGDGSTMWRCVVQDVIRRRRWTLLSSWFAMRCRRTLRLRWAVVGGTSYRVTSTMERALEDTGRTARIWLRNGWRRTRRWESLNLYGIASSCLRWIRRRRSICWVCSRQVI</sequence>
<proteinExistence type="predicted"/>
<name>A0A8D8F860_CULPI</name>